<dbReference type="InterPro" id="IPR023214">
    <property type="entry name" value="HAD_sf"/>
</dbReference>
<evidence type="ECO:0008006" key="4">
    <source>
        <dbReference type="Google" id="ProtNLM"/>
    </source>
</evidence>
<dbReference type="Gene3D" id="3.40.50.1000">
    <property type="entry name" value="HAD superfamily/HAD-like"/>
    <property type="match status" value="1"/>
</dbReference>
<dbReference type="GO" id="GO:0000287">
    <property type="term" value="F:magnesium ion binding"/>
    <property type="evidence" value="ECO:0007669"/>
    <property type="project" value="TreeGrafter"/>
</dbReference>
<organism evidence="2 3">
    <name type="scientific">Micrococcus terreus</name>
    <dbReference type="NCBI Taxonomy" id="574650"/>
    <lineage>
        <taxon>Bacteria</taxon>
        <taxon>Bacillati</taxon>
        <taxon>Actinomycetota</taxon>
        <taxon>Actinomycetes</taxon>
        <taxon>Micrococcales</taxon>
        <taxon>Micrococcaceae</taxon>
        <taxon>Micrococcus</taxon>
    </lineage>
</organism>
<dbReference type="RefSeq" id="WP_425435628.1">
    <property type="nucleotide sequence ID" value="NZ_CBDRLN010000002.1"/>
</dbReference>
<gene>
    <name evidence="2" type="ORF">SAMN04487966_110127</name>
</gene>
<evidence type="ECO:0000256" key="1">
    <source>
        <dbReference type="SAM" id="MobiDB-lite"/>
    </source>
</evidence>
<dbReference type="SUPFAM" id="SSF56784">
    <property type="entry name" value="HAD-like"/>
    <property type="match status" value="1"/>
</dbReference>
<dbReference type="InterPro" id="IPR036412">
    <property type="entry name" value="HAD-like_sf"/>
</dbReference>
<proteinExistence type="predicted"/>
<dbReference type="NCBIfam" id="TIGR01484">
    <property type="entry name" value="HAD-SF-IIB"/>
    <property type="match status" value="1"/>
</dbReference>
<dbReference type="Pfam" id="PF08282">
    <property type="entry name" value="Hydrolase_3"/>
    <property type="match status" value="1"/>
</dbReference>
<feature type="region of interest" description="Disordered" evidence="1">
    <location>
        <begin position="1"/>
        <end position="20"/>
    </location>
</feature>
<dbReference type="EMBL" id="FPCG01000010">
    <property type="protein sequence ID" value="SFV24358.1"/>
    <property type="molecule type" value="Genomic_DNA"/>
</dbReference>
<keyword evidence="3" id="KW-1185">Reference proteome</keyword>
<name>A0A1I7MR17_9MICC</name>
<evidence type="ECO:0000313" key="3">
    <source>
        <dbReference type="Proteomes" id="UP000198881"/>
    </source>
</evidence>
<dbReference type="InterPro" id="IPR006379">
    <property type="entry name" value="HAD-SF_hydro_IIB"/>
</dbReference>
<sequence>MPPTVPAARPDPTSTGAQDVLRRRPRMIATDLDGTIIGYDHTRSGFITPRTVEAFQNAHDAGIQVVFVTGRPVRWLAPLEDALGHAGPVICSNGAVIYDMADHTVLESHPMQLETVMQARDLIATLDPSAAFGAETLSGFHLDSGFVDRERAHPGDDRAWSYHVGLTLEDVLPDQPEIVKFLAKTRTQDPDAFLADVRDALGELLAVTHSAPGMALVEMSRPDVNKASTLEHFAASHGISAAEVVAFGDMPNDLEMIHWAGTGVAVGSGHPTLVGAADLVAGACDDDGVAQVIEHLLTLD</sequence>
<evidence type="ECO:0000313" key="2">
    <source>
        <dbReference type="EMBL" id="SFV24358.1"/>
    </source>
</evidence>
<reference evidence="2 3" key="1">
    <citation type="submission" date="2016-10" db="EMBL/GenBank/DDBJ databases">
        <authorList>
            <person name="de Groot N.N."/>
        </authorList>
    </citation>
    <scope>NUCLEOTIDE SEQUENCE [LARGE SCALE GENOMIC DNA]</scope>
    <source>
        <strain evidence="2 3">CGMCC 1.7054</strain>
    </source>
</reference>
<dbReference type="STRING" id="574650.SAMN04487966_110127"/>
<dbReference type="Gene3D" id="3.30.1240.10">
    <property type="match status" value="1"/>
</dbReference>
<dbReference type="Proteomes" id="UP000198881">
    <property type="component" value="Unassembled WGS sequence"/>
</dbReference>
<protein>
    <recommendedName>
        <fullName evidence="4">Cof subfamily of IIB subfamily of haloacid dehalogenase superfamily/HAD-superfamily hydrolase, subfamily IIB</fullName>
    </recommendedName>
</protein>
<dbReference type="CDD" id="cd07516">
    <property type="entry name" value="HAD_Pase"/>
    <property type="match status" value="1"/>
</dbReference>
<accession>A0A1I7MR17</accession>
<dbReference type="GO" id="GO:0016791">
    <property type="term" value="F:phosphatase activity"/>
    <property type="evidence" value="ECO:0007669"/>
    <property type="project" value="TreeGrafter"/>
</dbReference>
<dbReference type="AlphaFoldDB" id="A0A1I7MR17"/>
<dbReference type="PANTHER" id="PTHR10000">
    <property type="entry name" value="PHOSPHOSERINE PHOSPHATASE"/>
    <property type="match status" value="1"/>
</dbReference>
<dbReference type="GO" id="GO:0005829">
    <property type="term" value="C:cytosol"/>
    <property type="evidence" value="ECO:0007669"/>
    <property type="project" value="TreeGrafter"/>
</dbReference>
<dbReference type="PANTHER" id="PTHR10000:SF8">
    <property type="entry name" value="HAD SUPERFAMILY HYDROLASE-LIKE, TYPE 3"/>
    <property type="match status" value="1"/>
</dbReference>